<gene>
    <name evidence="1" type="ORF">C6P98_06560</name>
</gene>
<evidence type="ECO:0000313" key="2">
    <source>
        <dbReference type="Proteomes" id="UP000237686"/>
    </source>
</evidence>
<name>A0A8E2UTW6_9BURK</name>
<dbReference type="Proteomes" id="UP000237686">
    <property type="component" value="Unassembled WGS sequence"/>
</dbReference>
<evidence type="ECO:0000313" key="1">
    <source>
        <dbReference type="EMBL" id="PRF26389.1"/>
    </source>
</evidence>
<sequence>MGEPGQRSRPAAAGIRHVDTTRNWAAPKVELALIAIDFNGKKQRRRIRAVARKTIFGAFELPLF</sequence>
<reference evidence="1 2" key="1">
    <citation type="submission" date="2018-03" db="EMBL/GenBank/DDBJ databases">
        <authorList>
            <person name="Nguyen K."/>
            <person name="Fouts D."/>
            <person name="Sutton G."/>
        </authorList>
    </citation>
    <scope>NUCLEOTIDE SEQUENCE [LARGE SCALE GENOMIC DNA]</scope>
    <source>
        <strain evidence="1 2">AU17135</strain>
    </source>
</reference>
<dbReference type="AlphaFoldDB" id="A0A8E2UTW6"/>
<proteinExistence type="predicted"/>
<dbReference type="EMBL" id="PVFZ01000016">
    <property type="protein sequence ID" value="PRF26389.1"/>
    <property type="molecule type" value="Genomic_DNA"/>
</dbReference>
<comment type="caution">
    <text evidence="1">The sequence shown here is derived from an EMBL/GenBank/DDBJ whole genome shotgun (WGS) entry which is preliminary data.</text>
</comment>
<organism evidence="1 2">
    <name type="scientific">Burkholderia multivorans</name>
    <dbReference type="NCBI Taxonomy" id="87883"/>
    <lineage>
        <taxon>Bacteria</taxon>
        <taxon>Pseudomonadati</taxon>
        <taxon>Pseudomonadota</taxon>
        <taxon>Betaproteobacteria</taxon>
        <taxon>Burkholderiales</taxon>
        <taxon>Burkholderiaceae</taxon>
        <taxon>Burkholderia</taxon>
        <taxon>Burkholderia cepacia complex</taxon>
    </lineage>
</organism>
<protein>
    <submittedName>
        <fullName evidence="1">Uncharacterized protein</fullName>
    </submittedName>
</protein>
<accession>A0A8E2UTW6</accession>